<proteinExistence type="predicted"/>
<evidence type="ECO:0000313" key="2">
    <source>
        <dbReference type="Proteomes" id="UP000054937"/>
    </source>
</evidence>
<comment type="caution">
    <text evidence="1">The sequence shown here is derived from an EMBL/GenBank/DDBJ whole genome shotgun (WGS) entry which is preliminary data.</text>
</comment>
<evidence type="ECO:0000313" key="1">
    <source>
        <dbReference type="EMBL" id="KRX10665.1"/>
    </source>
</evidence>
<accession>A0A0V0R838</accession>
<dbReference type="AlphaFoldDB" id="A0A0V0R838"/>
<reference evidence="1 2" key="1">
    <citation type="journal article" date="2015" name="Sci. Rep.">
        <title>Genome of the facultative scuticociliatosis pathogen Pseudocohnilembus persalinus provides insight into its virulence through horizontal gene transfer.</title>
        <authorList>
            <person name="Xiong J."/>
            <person name="Wang G."/>
            <person name="Cheng J."/>
            <person name="Tian M."/>
            <person name="Pan X."/>
            <person name="Warren A."/>
            <person name="Jiang C."/>
            <person name="Yuan D."/>
            <person name="Miao W."/>
        </authorList>
    </citation>
    <scope>NUCLEOTIDE SEQUENCE [LARGE SCALE GENOMIC DNA]</scope>
    <source>
        <strain evidence="1">36N120E</strain>
    </source>
</reference>
<organism evidence="1 2">
    <name type="scientific">Pseudocohnilembus persalinus</name>
    <name type="common">Ciliate</name>
    <dbReference type="NCBI Taxonomy" id="266149"/>
    <lineage>
        <taxon>Eukaryota</taxon>
        <taxon>Sar</taxon>
        <taxon>Alveolata</taxon>
        <taxon>Ciliophora</taxon>
        <taxon>Intramacronucleata</taxon>
        <taxon>Oligohymenophorea</taxon>
        <taxon>Scuticociliatia</taxon>
        <taxon>Philasterida</taxon>
        <taxon>Pseudocohnilembidae</taxon>
        <taxon>Pseudocohnilembus</taxon>
    </lineage>
</organism>
<dbReference type="EMBL" id="LDAU01000024">
    <property type="protein sequence ID" value="KRX10665.1"/>
    <property type="molecule type" value="Genomic_DNA"/>
</dbReference>
<keyword evidence="2" id="KW-1185">Reference proteome</keyword>
<dbReference type="InParanoid" id="A0A0V0R838"/>
<gene>
    <name evidence="1" type="ORF">PPERSA_08660</name>
</gene>
<dbReference type="Proteomes" id="UP000054937">
    <property type="component" value="Unassembled WGS sequence"/>
</dbReference>
<sequence length="122" mass="14157">MTKKHKNQAQFKILIGEKSKITTDYLPQGQSQQQITNALKLEQDISSKIIPKTPIFSDYYNNSQEFKNSPSIKNHYQQGQMDIFNSNQNLITQTKKYITNNSQKKNHEGDQNDSIMFDSLLQ</sequence>
<protein>
    <submittedName>
        <fullName evidence="1">Uncharacterized protein</fullName>
    </submittedName>
</protein>
<name>A0A0V0R838_PSEPJ</name>